<keyword evidence="1" id="KW-0472">Membrane</keyword>
<dbReference type="Proteomes" id="UP000185469">
    <property type="component" value="Chromosome"/>
</dbReference>
<keyword evidence="3" id="KW-1185">Reference proteome</keyword>
<feature type="transmembrane region" description="Helical" evidence="1">
    <location>
        <begin position="55"/>
        <end position="75"/>
    </location>
</feature>
<dbReference type="AlphaFoldDB" id="A0A1L7CYV3"/>
<evidence type="ECO:0000313" key="2">
    <source>
        <dbReference type="EMBL" id="APT90921.1"/>
    </source>
</evidence>
<protein>
    <submittedName>
        <fullName evidence="2">Uncharacterized protein</fullName>
    </submittedName>
</protein>
<evidence type="ECO:0000313" key="3">
    <source>
        <dbReference type="Proteomes" id="UP000185469"/>
    </source>
</evidence>
<dbReference type="KEGG" id="csph:CSPHI_07585"/>
<reference evidence="2 3" key="1">
    <citation type="submission" date="2014-08" db="EMBL/GenBank/DDBJ databases">
        <title>Complete genome sequence of Corynebacterium sphenisci CECT 5990(T) (=DSM 44792(T)), isolated from healthy wild penguins.</title>
        <authorList>
            <person name="Ruckert C."/>
            <person name="Albersmeier A."/>
            <person name="Winkler A."/>
            <person name="Kalinowski J."/>
        </authorList>
    </citation>
    <scope>NUCLEOTIDE SEQUENCE [LARGE SCALE GENOMIC DNA]</scope>
    <source>
        <strain evidence="2 3">DSM 44792</strain>
    </source>
</reference>
<feature type="transmembrane region" description="Helical" evidence="1">
    <location>
        <begin position="30"/>
        <end position="48"/>
    </location>
</feature>
<dbReference type="EMBL" id="CP009248">
    <property type="protein sequence ID" value="APT90921.1"/>
    <property type="molecule type" value="Genomic_DNA"/>
</dbReference>
<gene>
    <name evidence="2" type="ORF">CSPHI_07585</name>
</gene>
<proteinExistence type="predicted"/>
<organism evidence="2 3">
    <name type="scientific">Corynebacterium sphenisci DSM 44792</name>
    <dbReference type="NCBI Taxonomy" id="1437874"/>
    <lineage>
        <taxon>Bacteria</taxon>
        <taxon>Bacillati</taxon>
        <taxon>Actinomycetota</taxon>
        <taxon>Actinomycetes</taxon>
        <taxon>Mycobacteriales</taxon>
        <taxon>Corynebacteriaceae</taxon>
        <taxon>Corynebacterium</taxon>
    </lineage>
</organism>
<dbReference type="STRING" id="1437874.CSPHI_07585"/>
<sequence length="84" mass="9038">MPTKATTIVRLLWVWTVVAAAVASFMRAPMLGWLIAAGAAGALFREVLLRKRPAIASACAIAITVIMIVLAYYVLYHGPDPRLG</sequence>
<evidence type="ECO:0000256" key="1">
    <source>
        <dbReference type="SAM" id="Phobius"/>
    </source>
</evidence>
<accession>A0A1L7CYV3</accession>
<keyword evidence="1" id="KW-0812">Transmembrane</keyword>
<name>A0A1L7CYV3_9CORY</name>
<keyword evidence="1" id="KW-1133">Transmembrane helix</keyword>
<dbReference type="RefSeq" id="WP_075692179.1">
    <property type="nucleotide sequence ID" value="NZ_CP009248.1"/>
</dbReference>